<dbReference type="EMBL" id="AMCI01006130">
    <property type="protein sequence ID" value="EJW94879.1"/>
    <property type="molecule type" value="Genomic_DNA"/>
</dbReference>
<accession>J9G5T5</accession>
<gene>
    <name evidence="1" type="ORF">EVA_17013</name>
</gene>
<organism evidence="1">
    <name type="scientific">gut metagenome</name>
    <dbReference type="NCBI Taxonomy" id="749906"/>
    <lineage>
        <taxon>unclassified sequences</taxon>
        <taxon>metagenomes</taxon>
        <taxon>organismal metagenomes</taxon>
    </lineage>
</organism>
<reference evidence="1" key="1">
    <citation type="journal article" date="2012" name="PLoS ONE">
        <title>Gene sets for utilization of primary and secondary nutrition supplies in the distal gut of endangered iberian lynx.</title>
        <authorList>
            <person name="Alcaide M."/>
            <person name="Messina E."/>
            <person name="Richter M."/>
            <person name="Bargiela R."/>
            <person name="Peplies J."/>
            <person name="Huws S.A."/>
            <person name="Newbold C.J."/>
            <person name="Golyshin P.N."/>
            <person name="Simon M.A."/>
            <person name="Lopez G."/>
            <person name="Yakimov M.M."/>
            <person name="Ferrer M."/>
        </authorList>
    </citation>
    <scope>NUCLEOTIDE SEQUENCE</scope>
</reference>
<feature type="non-terminal residue" evidence="1">
    <location>
        <position position="174"/>
    </location>
</feature>
<sequence length="174" mass="19269">MASLDKFMNISFENPELRHIHLCLHAPKLDLKGAAGQLLGTYSLSPLSSELVEADFGARSKLAEALLQWTSSRAMLISLKSSLSTQFGENIPSAFVDHFKALNVLESSLLSSVRDRTEDFFKARKACRDKVFTVCSANLRADLLLKSSPFSTQLFEQCVVDTILSELRTADKDP</sequence>
<protein>
    <submittedName>
        <fullName evidence="1">Uncharacterized protein</fullName>
    </submittedName>
</protein>
<comment type="caution">
    <text evidence="1">The sequence shown here is derived from an EMBL/GenBank/DDBJ whole genome shotgun (WGS) entry which is preliminary data.</text>
</comment>
<name>J9G5T5_9ZZZZ</name>
<evidence type="ECO:0000313" key="1">
    <source>
        <dbReference type="EMBL" id="EJW94879.1"/>
    </source>
</evidence>
<proteinExistence type="predicted"/>
<dbReference type="AlphaFoldDB" id="J9G5T5"/>